<dbReference type="CDD" id="cd22842">
    <property type="entry name" value="Gal_Rha_Lectin_BGal"/>
    <property type="match status" value="1"/>
</dbReference>
<evidence type="ECO:0000256" key="1">
    <source>
        <dbReference type="ARBA" id="ARBA00022801"/>
    </source>
</evidence>
<dbReference type="InterPro" id="IPR008979">
    <property type="entry name" value="Galactose-bd-like_sf"/>
</dbReference>
<dbReference type="InterPro" id="IPR000922">
    <property type="entry name" value="Lectin_gal-bd_dom"/>
</dbReference>
<keyword evidence="2" id="KW-0326">Glycosidase</keyword>
<dbReference type="GO" id="GO:0004565">
    <property type="term" value="F:beta-galactosidase activity"/>
    <property type="evidence" value="ECO:0007669"/>
    <property type="project" value="UniProtKB-ARBA"/>
</dbReference>
<dbReference type="GO" id="GO:0005975">
    <property type="term" value="P:carbohydrate metabolic process"/>
    <property type="evidence" value="ECO:0007669"/>
    <property type="project" value="InterPro"/>
</dbReference>
<dbReference type="PROSITE" id="PS50228">
    <property type="entry name" value="SUEL_LECTIN"/>
    <property type="match status" value="1"/>
</dbReference>
<comment type="caution">
    <text evidence="4">The sequence shown here is derived from an EMBL/GenBank/DDBJ whole genome shotgun (WGS) entry which is preliminary data.</text>
</comment>
<name>A0A218WUL2_PUNGR</name>
<feature type="domain" description="SUEL-type lectin" evidence="3">
    <location>
        <begin position="150"/>
        <end position="201"/>
    </location>
</feature>
<dbReference type="SUPFAM" id="SSF49785">
    <property type="entry name" value="Galactose-binding domain-like"/>
    <property type="match status" value="1"/>
</dbReference>
<accession>A0A218WUL2</accession>
<evidence type="ECO:0000313" key="4">
    <source>
        <dbReference type="EMBL" id="OWM76547.1"/>
    </source>
</evidence>
<dbReference type="EMBL" id="MTKT01003181">
    <property type="protein sequence ID" value="OWM76547.1"/>
    <property type="molecule type" value="Genomic_DNA"/>
</dbReference>
<dbReference type="PANTHER" id="PTHR23421">
    <property type="entry name" value="BETA-GALACTOSIDASE RELATED"/>
    <property type="match status" value="1"/>
</dbReference>
<gene>
    <name evidence="4" type="ORF">CDL15_Pgr005511</name>
</gene>
<dbReference type="Pfam" id="PF21467">
    <property type="entry name" value="BetaGal_gal-bd"/>
    <property type="match status" value="1"/>
</dbReference>
<evidence type="ECO:0000256" key="2">
    <source>
        <dbReference type="ARBA" id="ARBA00023295"/>
    </source>
</evidence>
<dbReference type="InterPro" id="IPR001944">
    <property type="entry name" value="Glycoside_Hdrlase_35"/>
</dbReference>
<dbReference type="GO" id="GO:0030246">
    <property type="term" value="F:carbohydrate binding"/>
    <property type="evidence" value="ECO:0007669"/>
    <property type="project" value="InterPro"/>
</dbReference>
<dbReference type="AlphaFoldDB" id="A0A218WUL2"/>
<keyword evidence="1" id="KW-0378">Hydrolase</keyword>
<proteinExistence type="predicted"/>
<organism evidence="4 5">
    <name type="scientific">Punica granatum</name>
    <name type="common">Pomegranate</name>
    <dbReference type="NCBI Taxonomy" id="22663"/>
    <lineage>
        <taxon>Eukaryota</taxon>
        <taxon>Viridiplantae</taxon>
        <taxon>Streptophyta</taxon>
        <taxon>Embryophyta</taxon>
        <taxon>Tracheophyta</taxon>
        <taxon>Spermatophyta</taxon>
        <taxon>Magnoliopsida</taxon>
        <taxon>eudicotyledons</taxon>
        <taxon>Gunneridae</taxon>
        <taxon>Pentapetalae</taxon>
        <taxon>rosids</taxon>
        <taxon>malvids</taxon>
        <taxon>Myrtales</taxon>
        <taxon>Lythraceae</taxon>
        <taxon>Punica</taxon>
    </lineage>
</organism>
<sequence>MWVPILSDGMPVGLKGEALSLHSLSGSSSVEWAHGSLVARRQPLTWYKTVVNAPAGNTPLALDMGSMGKGTYREKKCLSNCGEASQRWYHVPRSWLNPTANLLVVFEEWGGDPNGISLVRRDIVSVCADIYEWQPTLINYEMQTSGKVKKHSHPKAHLSCSPGQKISKVKSASFGTPQGACGSFREESCHAFHSYDVFQKEIGFPKNQLFDLLVLY</sequence>
<evidence type="ECO:0000313" key="5">
    <source>
        <dbReference type="Proteomes" id="UP000197138"/>
    </source>
</evidence>
<protein>
    <recommendedName>
        <fullName evidence="3">SUEL-type lectin domain-containing protein</fullName>
    </recommendedName>
</protein>
<dbReference type="InterPro" id="IPR048913">
    <property type="entry name" value="BetaGal_gal-bd"/>
</dbReference>
<evidence type="ECO:0000259" key="3">
    <source>
        <dbReference type="PROSITE" id="PS50228"/>
    </source>
</evidence>
<reference evidence="5" key="1">
    <citation type="journal article" date="2017" name="Plant J.">
        <title>The pomegranate (Punica granatum L.) genome and the genomics of punicalagin biosynthesis.</title>
        <authorList>
            <person name="Qin G."/>
            <person name="Xu C."/>
            <person name="Ming R."/>
            <person name="Tang H."/>
            <person name="Guyot R."/>
            <person name="Kramer E.M."/>
            <person name="Hu Y."/>
            <person name="Yi X."/>
            <person name="Qi Y."/>
            <person name="Xu X."/>
            <person name="Gao Z."/>
            <person name="Pan H."/>
            <person name="Jian J."/>
            <person name="Tian Y."/>
            <person name="Yue Z."/>
            <person name="Xu Y."/>
        </authorList>
    </citation>
    <scope>NUCLEOTIDE SEQUENCE [LARGE SCALE GENOMIC DNA]</scope>
    <source>
        <strain evidence="5">cv. Dabenzi</strain>
    </source>
</reference>
<dbReference type="Proteomes" id="UP000197138">
    <property type="component" value="Unassembled WGS sequence"/>
</dbReference>